<protein>
    <recommendedName>
        <fullName evidence="4">Tetratricopeptide repeat protein</fullName>
    </recommendedName>
</protein>
<organism evidence="2 3">
    <name type="scientific">Dissulfuribacter thermophilus</name>
    <dbReference type="NCBI Taxonomy" id="1156395"/>
    <lineage>
        <taxon>Bacteria</taxon>
        <taxon>Pseudomonadati</taxon>
        <taxon>Thermodesulfobacteriota</taxon>
        <taxon>Dissulfuribacteria</taxon>
        <taxon>Dissulfuribacterales</taxon>
        <taxon>Dissulfuribacteraceae</taxon>
        <taxon>Dissulfuribacter</taxon>
    </lineage>
</organism>
<dbReference type="InterPro" id="IPR019734">
    <property type="entry name" value="TPR_rpt"/>
</dbReference>
<dbReference type="RefSeq" id="WP_067615643.1">
    <property type="nucleotide sequence ID" value="NZ_MAGO01000001.1"/>
</dbReference>
<dbReference type="SUPFAM" id="SSF48452">
    <property type="entry name" value="TPR-like"/>
    <property type="match status" value="1"/>
</dbReference>
<feature type="repeat" description="TPR" evidence="1">
    <location>
        <begin position="206"/>
        <end position="239"/>
    </location>
</feature>
<evidence type="ECO:0008006" key="4">
    <source>
        <dbReference type="Google" id="ProtNLM"/>
    </source>
</evidence>
<accession>A0A1B9F9B0</accession>
<keyword evidence="1" id="KW-0802">TPR repeat</keyword>
<evidence type="ECO:0000313" key="3">
    <source>
        <dbReference type="Proteomes" id="UP000093080"/>
    </source>
</evidence>
<evidence type="ECO:0000313" key="2">
    <source>
        <dbReference type="EMBL" id="OCC16454.1"/>
    </source>
</evidence>
<dbReference type="InterPro" id="IPR011990">
    <property type="entry name" value="TPR-like_helical_dom_sf"/>
</dbReference>
<dbReference type="Proteomes" id="UP000093080">
    <property type="component" value="Unassembled WGS sequence"/>
</dbReference>
<dbReference type="PROSITE" id="PS50005">
    <property type="entry name" value="TPR"/>
    <property type="match status" value="1"/>
</dbReference>
<sequence length="277" mass="32859">MAKDCMNSAWFKEHRDFFVTRVVQDFLKSYAYLASLEDAFFQKEPLFRQLNELVGNQEEKGILWRLKDRCHQLWRDIDPDVDPDAFFFDWMVGTLFHEAMKLKENAYMLERYAPSYEIALMKVPDDSNSRKYKRFFEETLQDMDRGMERIRCLYKNAAQRLLHLIKRERENGILIRMLLEDIERAQKFLMEKGDCLLSWLFPEGIHLAYLIAGESYLEGGWYVEARMSFEEVLKIAPDCYEAKKGLQLLEKRLKEMALYGAGYLVKDRVKLVSCTSS</sequence>
<name>A0A1B9F9B0_9BACT</name>
<evidence type="ECO:0000256" key="1">
    <source>
        <dbReference type="PROSITE-ProRule" id="PRU00339"/>
    </source>
</evidence>
<proteinExistence type="predicted"/>
<dbReference type="EMBL" id="MAGO01000001">
    <property type="protein sequence ID" value="OCC16454.1"/>
    <property type="molecule type" value="Genomic_DNA"/>
</dbReference>
<keyword evidence="3" id="KW-1185">Reference proteome</keyword>
<gene>
    <name evidence="2" type="ORF">DBT_0271</name>
</gene>
<dbReference type="OrthoDB" id="5447835at2"/>
<dbReference type="AlphaFoldDB" id="A0A1B9F9B0"/>
<reference evidence="2 3" key="1">
    <citation type="submission" date="2016-06" db="EMBL/GenBank/DDBJ databases">
        <title>Respiratory ammonification of nitrate coupled to the oxidation of elemental sulfur in deep-sea autotrophic thermophilic bacteria.</title>
        <authorList>
            <person name="Slobodkina G.B."/>
            <person name="Mardanov A.V."/>
            <person name="Ravin N.V."/>
            <person name="Frolova A.A."/>
            <person name="Viryasiv M.B."/>
            <person name="Chernyh N.A."/>
            <person name="Bonch-Osmolovskaya E.A."/>
            <person name="Slobodkin A.I."/>
        </authorList>
    </citation>
    <scope>NUCLEOTIDE SEQUENCE [LARGE SCALE GENOMIC DNA]</scope>
    <source>
        <strain evidence="2 3">S69</strain>
    </source>
</reference>
<dbReference type="Gene3D" id="1.25.40.10">
    <property type="entry name" value="Tetratricopeptide repeat domain"/>
    <property type="match status" value="1"/>
</dbReference>
<comment type="caution">
    <text evidence="2">The sequence shown here is derived from an EMBL/GenBank/DDBJ whole genome shotgun (WGS) entry which is preliminary data.</text>
</comment>